<feature type="domain" description="Amino acid permease/ SLC12A" evidence="6">
    <location>
        <begin position="52"/>
        <end position="192"/>
    </location>
</feature>
<dbReference type="InterPro" id="IPR004841">
    <property type="entry name" value="AA-permease/SLC12A_dom"/>
</dbReference>
<feature type="transmembrane region" description="Helical" evidence="5">
    <location>
        <begin position="97"/>
        <end position="120"/>
    </location>
</feature>
<evidence type="ECO:0000259" key="6">
    <source>
        <dbReference type="Pfam" id="PF00324"/>
    </source>
</evidence>
<evidence type="ECO:0000256" key="4">
    <source>
        <dbReference type="ARBA" id="ARBA00023136"/>
    </source>
</evidence>
<protein>
    <submittedName>
        <fullName evidence="7">Proline permease protein</fullName>
    </submittedName>
</protein>
<proteinExistence type="predicted"/>
<keyword evidence="2 5" id="KW-0812">Transmembrane</keyword>
<sequence>MGKDVEAIDEKAPANELPAYDGGSHHAARRGSGLATDVLAGEVFEGHAQSTQRGSAPRWFSACTKSGVPYRAVATSSLFCALAYLNVGSSASVVFNWFVNLTNTSGFISWVCCGIVYLRFRKACKVQGIESQLPYRSWVQPYGTYISMTAFTFLCLINGFDVFWPENWSASSFLTAYIGIPIFLCIYFGHRLSHMKEAWVYDSAEVDLHTGLDHVIAEETPPKVQKNKWLKPLTLLWE</sequence>
<evidence type="ECO:0000313" key="8">
    <source>
        <dbReference type="Proteomes" id="UP000627934"/>
    </source>
</evidence>
<dbReference type="Gene3D" id="1.20.1740.10">
    <property type="entry name" value="Amino acid/polyamine transporter I"/>
    <property type="match status" value="1"/>
</dbReference>
<accession>A0A8H7MB24</accession>
<feature type="transmembrane region" description="Helical" evidence="5">
    <location>
        <begin position="141"/>
        <end position="164"/>
    </location>
</feature>
<dbReference type="AlphaFoldDB" id="A0A8H7MB24"/>
<keyword evidence="4 5" id="KW-0472">Membrane</keyword>
<dbReference type="GO" id="GO:0016020">
    <property type="term" value="C:membrane"/>
    <property type="evidence" value="ECO:0007669"/>
    <property type="project" value="UniProtKB-SubCell"/>
</dbReference>
<comment type="caution">
    <text evidence="7">The sequence shown here is derived from an EMBL/GenBank/DDBJ whole genome shotgun (WGS) entry which is preliminary data.</text>
</comment>
<dbReference type="Pfam" id="PF00324">
    <property type="entry name" value="AA_permease"/>
    <property type="match status" value="1"/>
</dbReference>
<keyword evidence="3 5" id="KW-1133">Transmembrane helix</keyword>
<gene>
    <name evidence="7" type="ORF">BFW01_g128</name>
</gene>
<dbReference type="PANTHER" id="PTHR43341:SF38">
    <property type="entry name" value="PROLINE TRANSPORTER (EUROFUNG)"/>
    <property type="match status" value="1"/>
</dbReference>
<dbReference type="EMBL" id="MDYX01000037">
    <property type="protein sequence ID" value="KAF9629947.1"/>
    <property type="molecule type" value="Genomic_DNA"/>
</dbReference>
<evidence type="ECO:0000256" key="3">
    <source>
        <dbReference type="ARBA" id="ARBA00022989"/>
    </source>
</evidence>
<organism evidence="7 8">
    <name type="scientific">Lasiodiplodia theobromae</name>
    <dbReference type="NCBI Taxonomy" id="45133"/>
    <lineage>
        <taxon>Eukaryota</taxon>
        <taxon>Fungi</taxon>
        <taxon>Dikarya</taxon>
        <taxon>Ascomycota</taxon>
        <taxon>Pezizomycotina</taxon>
        <taxon>Dothideomycetes</taxon>
        <taxon>Dothideomycetes incertae sedis</taxon>
        <taxon>Botryosphaeriales</taxon>
        <taxon>Botryosphaeriaceae</taxon>
        <taxon>Lasiodiplodia</taxon>
    </lineage>
</organism>
<dbReference type="Proteomes" id="UP000627934">
    <property type="component" value="Unassembled WGS sequence"/>
</dbReference>
<reference evidence="7" key="1">
    <citation type="submission" date="2016-08" db="EMBL/GenBank/DDBJ databases">
        <authorList>
            <person name="Yan J."/>
        </authorList>
    </citation>
    <scope>NUCLEOTIDE SEQUENCE</scope>
    <source>
        <strain evidence="7">CSS-01s</strain>
    </source>
</reference>
<comment type="subcellular location">
    <subcellularLocation>
        <location evidence="1">Membrane</location>
        <topology evidence="1">Multi-pass membrane protein</topology>
    </subcellularLocation>
</comment>
<reference evidence="7" key="2">
    <citation type="journal article" date="2018" name="DNA Res.">
        <title>Comparative genome and transcriptome analyses reveal adaptations to opportunistic infections in woody plant degrading pathogens of Botryosphaeriaceae.</title>
        <authorList>
            <person name="Yan J.Y."/>
            <person name="Zhao W.S."/>
            <person name="Chen Z."/>
            <person name="Xing Q.K."/>
            <person name="Zhang W."/>
            <person name="Chethana K.W.T."/>
            <person name="Xue M.F."/>
            <person name="Xu J.P."/>
            <person name="Phillips A.J.L."/>
            <person name="Wang Y."/>
            <person name="Liu J.H."/>
            <person name="Liu M."/>
            <person name="Zhou Y."/>
            <person name="Jayawardena R.S."/>
            <person name="Manawasinghe I.S."/>
            <person name="Huang J.B."/>
            <person name="Qiao G.H."/>
            <person name="Fu C.Y."/>
            <person name="Guo F.F."/>
            <person name="Dissanayake A.J."/>
            <person name="Peng Y.L."/>
            <person name="Hyde K.D."/>
            <person name="Li X.H."/>
        </authorList>
    </citation>
    <scope>NUCLEOTIDE SEQUENCE</scope>
    <source>
        <strain evidence="7">CSS-01s</strain>
    </source>
</reference>
<dbReference type="InterPro" id="IPR050524">
    <property type="entry name" value="APC_YAT"/>
</dbReference>
<evidence type="ECO:0000313" key="7">
    <source>
        <dbReference type="EMBL" id="KAF9629947.1"/>
    </source>
</evidence>
<evidence type="ECO:0000256" key="5">
    <source>
        <dbReference type="SAM" id="Phobius"/>
    </source>
</evidence>
<feature type="transmembrane region" description="Helical" evidence="5">
    <location>
        <begin position="170"/>
        <end position="189"/>
    </location>
</feature>
<evidence type="ECO:0000256" key="2">
    <source>
        <dbReference type="ARBA" id="ARBA00022692"/>
    </source>
</evidence>
<dbReference type="PANTHER" id="PTHR43341">
    <property type="entry name" value="AMINO ACID PERMEASE"/>
    <property type="match status" value="1"/>
</dbReference>
<evidence type="ECO:0000256" key="1">
    <source>
        <dbReference type="ARBA" id="ARBA00004141"/>
    </source>
</evidence>
<dbReference type="GO" id="GO:0015171">
    <property type="term" value="F:amino acid transmembrane transporter activity"/>
    <property type="evidence" value="ECO:0007669"/>
    <property type="project" value="TreeGrafter"/>
</dbReference>
<feature type="transmembrane region" description="Helical" evidence="5">
    <location>
        <begin position="68"/>
        <end position="85"/>
    </location>
</feature>
<name>A0A8H7MB24_9PEZI</name>